<dbReference type="NCBIfam" id="NF008107">
    <property type="entry name" value="PRK10853.1"/>
    <property type="match status" value="1"/>
</dbReference>
<sequence length="119" mass="13501">MKVVMYGIPNCETVKKARLWLAARTIPYQFHDFKKVGVDRALLSSWLEDVALDLLLNRRGTTWRTLPDEVKVEALDQECMLKLMINSPSVIKRPVLVVDGRVQAVGFSEAAYDAFFAQS</sequence>
<name>A0A2Z6EUW0_9BURK</name>
<dbReference type="InterPro" id="IPR006660">
    <property type="entry name" value="Arsenate_reductase-like"/>
</dbReference>
<dbReference type="AlphaFoldDB" id="A0A2Z6EUW0"/>
<dbReference type="KEGG" id="mcys:MCB1EB_1040"/>
<dbReference type="NCBIfam" id="TIGR01617">
    <property type="entry name" value="arsC_related"/>
    <property type="match status" value="1"/>
</dbReference>
<accession>A0A2Z6EUW0</accession>
<dbReference type="Pfam" id="PF03960">
    <property type="entry name" value="ArsC"/>
    <property type="match status" value="1"/>
</dbReference>
<comment type="similarity">
    <text evidence="1 2">Belongs to the ArsC family.</text>
</comment>
<proteinExistence type="inferred from homology"/>
<dbReference type="PANTHER" id="PTHR30041">
    <property type="entry name" value="ARSENATE REDUCTASE"/>
    <property type="match status" value="1"/>
</dbReference>
<protein>
    <submittedName>
        <fullName evidence="3">Arsenate reductase-like protein</fullName>
    </submittedName>
</protein>
<evidence type="ECO:0000313" key="3">
    <source>
        <dbReference type="EMBL" id="BBE09201.1"/>
    </source>
</evidence>
<dbReference type="RefSeq" id="WP_045362353.1">
    <property type="nucleotide sequence ID" value="NZ_AP018150.1"/>
</dbReference>
<gene>
    <name evidence="3" type="ORF">MCB1EB_1040</name>
</gene>
<dbReference type="InterPro" id="IPR006504">
    <property type="entry name" value="Tscrpt_reg_Spx/MgsR"/>
</dbReference>
<dbReference type="PANTHER" id="PTHR30041:SF8">
    <property type="entry name" value="PROTEIN YFFB"/>
    <property type="match status" value="1"/>
</dbReference>
<keyword evidence="4" id="KW-1185">Reference proteome</keyword>
<dbReference type="EMBL" id="AP018150">
    <property type="protein sequence ID" value="BBE09201.1"/>
    <property type="molecule type" value="Genomic_DNA"/>
</dbReference>
<dbReference type="PROSITE" id="PS51353">
    <property type="entry name" value="ARSC"/>
    <property type="match status" value="1"/>
</dbReference>
<dbReference type="SUPFAM" id="SSF52833">
    <property type="entry name" value="Thioredoxin-like"/>
    <property type="match status" value="1"/>
</dbReference>
<dbReference type="Gene3D" id="3.40.30.10">
    <property type="entry name" value="Glutaredoxin"/>
    <property type="match status" value="1"/>
</dbReference>
<dbReference type="Proteomes" id="UP000282597">
    <property type="component" value="Chromosome"/>
</dbReference>
<reference evidence="3 4" key="1">
    <citation type="journal article" date="2018" name="Microbes Environ.">
        <title>Comparative Genomic Insights into Endofungal Lifestyles of Two Bacterial Endosymbionts, Mycoavidus cysteinexigens and Burkholderia rhizoxinica.</title>
        <authorList>
            <person name="Sharmin D."/>
            <person name="Guo Y."/>
            <person name="Nishizawa T."/>
            <person name="Ohshima S."/>
            <person name="Sato Y."/>
            <person name="Takashima Y."/>
            <person name="Narisawa K."/>
            <person name="Ohta H."/>
        </authorList>
    </citation>
    <scope>NUCLEOTIDE SEQUENCE [LARGE SCALE GENOMIC DNA]</scope>
    <source>
        <strain evidence="3 4">B1-EB</strain>
    </source>
</reference>
<evidence type="ECO:0000313" key="4">
    <source>
        <dbReference type="Proteomes" id="UP000282597"/>
    </source>
</evidence>
<evidence type="ECO:0000256" key="1">
    <source>
        <dbReference type="ARBA" id="ARBA00007198"/>
    </source>
</evidence>
<evidence type="ECO:0000256" key="2">
    <source>
        <dbReference type="PROSITE-ProRule" id="PRU01282"/>
    </source>
</evidence>
<organism evidence="3 4">
    <name type="scientific">Mycoavidus cysteinexigens</name>
    <dbReference type="NCBI Taxonomy" id="1553431"/>
    <lineage>
        <taxon>Bacteria</taxon>
        <taxon>Pseudomonadati</taxon>
        <taxon>Pseudomonadota</taxon>
        <taxon>Betaproteobacteria</taxon>
        <taxon>Burkholderiales</taxon>
        <taxon>Burkholderiaceae</taxon>
        <taxon>Mycoavidus</taxon>
    </lineage>
</organism>
<dbReference type="CDD" id="cd03035">
    <property type="entry name" value="ArsC_Yffb"/>
    <property type="match status" value="1"/>
</dbReference>
<dbReference type="InterPro" id="IPR036249">
    <property type="entry name" value="Thioredoxin-like_sf"/>
</dbReference>